<keyword evidence="5" id="KW-0378">Hydrolase</keyword>
<feature type="compositionally biased region" description="Polar residues" evidence="12">
    <location>
        <begin position="190"/>
        <end position="205"/>
    </location>
</feature>
<evidence type="ECO:0000256" key="11">
    <source>
        <dbReference type="ARBA" id="ARBA00074866"/>
    </source>
</evidence>
<evidence type="ECO:0000256" key="6">
    <source>
        <dbReference type="ARBA" id="ARBA00022845"/>
    </source>
</evidence>
<feature type="region of interest" description="Disordered" evidence="12">
    <location>
        <begin position="85"/>
        <end position="215"/>
    </location>
</feature>
<evidence type="ECO:0000313" key="14">
    <source>
        <dbReference type="EMBL" id="WFD20710.1"/>
    </source>
</evidence>
<comment type="similarity">
    <text evidence="2">Belongs to the TRAFAC class translation factor GTPase superfamily. Classic translation factor GTPase family. EF-Tu/EF-1A subfamily.</text>
</comment>
<dbReference type="InterPro" id="IPR015033">
    <property type="entry name" value="HBS1-like_N"/>
</dbReference>
<dbReference type="PRINTS" id="PR00315">
    <property type="entry name" value="ELONGATNFCT"/>
</dbReference>
<keyword evidence="8" id="KW-0342">GTP-binding</keyword>
<dbReference type="CDD" id="cd01883">
    <property type="entry name" value="EF1_alpha"/>
    <property type="match status" value="1"/>
</dbReference>
<dbReference type="GO" id="GO:0002184">
    <property type="term" value="P:cytoplasmic translational termination"/>
    <property type="evidence" value="ECO:0007669"/>
    <property type="project" value="UniProtKB-ARBA"/>
</dbReference>
<comment type="subunit">
    <text evidence="10">Component of the Dom34-Hbs1 complex, also named Pelota-HBS1L complex, composed of dom34 and hbs1.</text>
</comment>
<comment type="subcellular location">
    <subcellularLocation>
        <location evidence="1">Cytoplasm</location>
    </subcellularLocation>
</comment>
<dbReference type="InterPro" id="IPR009000">
    <property type="entry name" value="Transl_B-barrel_sf"/>
</dbReference>
<evidence type="ECO:0000256" key="10">
    <source>
        <dbReference type="ARBA" id="ARBA00063537"/>
    </source>
</evidence>
<evidence type="ECO:0000256" key="2">
    <source>
        <dbReference type="ARBA" id="ARBA00007249"/>
    </source>
</evidence>
<evidence type="ECO:0000256" key="5">
    <source>
        <dbReference type="ARBA" id="ARBA00022801"/>
    </source>
</evidence>
<dbReference type="EMBL" id="CP119913">
    <property type="protein sequence ID" value="WFD20710.1"/>
    <property type="molecule type" value="Genomic_DNA"/>
</dbReference>
<feature type="region of interest" description="Disordered" evidence="12">
    <location>
        <begin position="284"/>
        <end position="342"/>
    </location>
</feature>
<evidence type="ECO:0000256" key="8">
    <source>
        <dbReference type="ARBA" id="ARBA00023134"/>
    </source>
</evidence>
<dbReference type="InterPro" id="IPR000795">
    <property type="entry name" value="T_Tr_GTP-bd_dom"/>
</dbReference>
<dbReference type="PROSITE" id="PS51722">
    <property type="entry name" value="G_TR_2"/>
    <property type="match status" value="1"/>
</dbReference>
<dbReference type="SUPFAM" id="SSF50465">
    <property type="entry name" value="EF-Tu/eEF-1alpha/eIF2-gamma C-terminal domain"/>
    <property type="match status" value="1"/>
</dbReference>
<dbReference type="InterPro" id="IPR031157">
    <property type="entry name" value="G_TR_CS"/>
</dbReference>
<dbReference type="Pfam" id="PF08938">
    <property type="entry name" value="HBS1_N"/>
    <property type="match status" value="1"/>
</dbReference>
<organism evidence="14 15">
    <name type="scientific">Malassezia caprae</name>
    <dbReference type="NCBI Taxonomy" id="1381934"/>
    <lineage>
        <taxon>Eukaryota</taxon>
        <taxon>Fungi</taxon>
        <taxon>Dikarya</taxon>
        <taxon>Basidiomycota</taxon>
        <taxon>Ustilaginomycotina</taxon>
        <taxon>Malasseziomycetes</taxon>
        <taxon>Malasseziales</taxon>
        <taxon>Malasseziaceae</taxon>
        <taxon>Malassezia</taxon>
    </lineage>
</organism>
<dbReference type="CDD" id="cd16267">
    <property type="entry name" value="HBS1-like_II"/>
    <property type="match status" value="1"/>
</dbReference>
<feature type="compositionally biased region" description="Low complexity" evidence="12">
    <location>
        <begin position="132"/>
        <end position="168"/>
    </location>
</feature>
<protein>
    <recommendedName>
        <fullName evidence="11">Elongation factor 1 alpha-like protein</fullName>
    </recommendedName>
</protein>
<comment type="catalytic activity">
    <reaction evidence="9">
        <text>GTP + H2O = GDP + phosphate + H(+)</text>
        <dbReference type="Rhea" id="RHEA:19669"/>
        <dbReference type="ChEBI" id="CHEBI:15377"/>
        <dbReference type="ChEBI" id="CHEBI:15378"/>
        <dbReference type="ChEBI" id="CHEBI:37565"/>
        <dbReference type="ChEBI" id="CHEBI:43474"/>
        <dbReference type="ChEBI" id="CHEBI:58189"/>
    </reaction>
    <physiologicalReaction direction="left-to-right" evidence="9">
        <dbReference type="Rhea" id="RHEA:19670"/>
    </physiologicalReaction>
</comment>
<dbReference type="GO" id="GO:0005829">
    <property type="term" value="C:cytosol"/>
    <property type="evidence" value="ECO:0007669"/>
    <property type="project" value="GOC"/>
</dbReference>
<dbReference type="GO" id="GO:1990533">
    <property type="term" value="C:Dom34-Hbs1 complex"/>
    <property type="evidence" value="ECO:0007669"/>
    <property type="project" value="UniProtKB-ARBA"/>
</dbReference>
<evidence type="ECO:0000313" key="15">
    <source>
        <dbReference type="Proteomes" id="UP001220961"/>
    </source>
</evidence>
<evidence type="ECO:0000256" key="1">
    <source>
        <dbReference type="ARBA" id="ARBA00004496"/>
    </source>
</evidence>
<dbReference type="AlphaFoldDB" id="A0AAF0J167"/>
<name>A0AAF0J167_9BASI</name>
<dbReference type="Pfam" id="PF22594">
    <property type="entry name" value="GTP-eEF1A_C"/>
    <property type="match status" value="1"/>
</dbReference>
<keyword evidence="6" id="KW-0810">Translation regulation</keyword>
<feature type="compositionally biased region" description="Low complexity" evidence="12">
    <location>
        <begin position="289"/>
        <end position="302"/>
    </location>
</feature>
<dbReference type="Pfam" id="PF00009">
    <property type="entry name" value="GTP_EFTU"/>
    <property type="match status" value="1"/>
</dbReference>
<keyword evidence="7" id="KW-0648">Protein biosynthesis</keyword>
<dbReference type="InterPro" id="IPR050100">
    <property type="entry name" value="TRAFAC_GTPase_members"/>
</dbReference>
<dbReference type="FunFam" id="2.40.30.10:FF:000020">
    <property type="entry name" value="Translation elongation factor EF-1"/>
    <property type="match status" value="1"/>
</dbReference>
<dbReference type="Proteomes" id="UP001220961">
    <property type="component" value="Chromosome 6"/>
</dbReference>
<evidence type="ECO:0000256" key="12">
    <source>
        <dbReference type="SAM" id="MobiDB-lite"/>
    </source>
</evidence>
<dbReference type="FunFam" id="3.40.50.300:FF:000204">
    <property type="entry name" value="Translation elongation factor Tu"/>
    <property type="match status" value="1"/>
</dbReference>
<feature type="domain" description="Tr-type G" evidence="13">
    <location>
        <begin position="361"/>
        <end position="586"/>
    </location>
</feature>
<evidence type="ECO:0000256" key="3">
    <source>
        <dbReference type="ARBA" id="ARBA00022490"/>
    </source>
</evidence>
<dbReference type="Gene3D" id="2.40.30.10">
    <property type="entry name" value="Translation factors"/>
    <property type="match status" value="2"/>
</dbReference>
<evidence type="ECO:0000259" key="13">
    <source>
        <dbReference type="PROSITE" id="PS51722"/>
    </source>
</evidence>
<accession>A0AAF0J167</accession>
<feature type="compositionally biased region" description="Low complexity" evidence="12">
    <location>
        <begin position="322"/>
        <end position="336"/>
    </location>
</feature>
<gene>
    <name evidence="14" type="ORF">MCAP1_002962</name>
</gene>
<proteinExistence type="inferred from homology"/>
<feature type="compositionally biased region" description="Basic and acidic residues" evidence="12">
    <location>
        <begin position="85"/>
        <end position="97"/>
    </location>
</feature>
<dbReference type="InterPro" id="IPR027417">
    <property type="entry name" value="P-loop_NTPase"/>
</dbReference>
<keyword evidence="15" id="KW-1185">Reference proteome</keyword>
<dbReference type="CDD" id="cd04093">
    <property type="entry name" value="HBS1_C_III"/>
    <property type="match status" value="1"/>
</dbReference>
<dbReference type="SUPFAM" id="SSF52540">
    <property type="entry name" value="P-loop containing nucleoside triphosphate hydrolases"/>
    <property type="match status" value="1"/>
</dbReference>
<dbReference type="GO" id="GO:0006417">
    <property type="term" value="P:regulation of translation"/>
    <property type="evidence" value="ECO:0007669"/>
    <property type="project" value="UniProtKB-KW"/>
</dbReference>
<evidence type="ECO:0000256" key="9">
    <source>
        <dbReference type="ARBA" id="ARBA00049117"/>
    </source>
</evidence>
<dbReference type="PANTHER" id="PTHR23115">
    <property type="entry name" value="TRANSLATION FACTOR"/>
    <property type="match status" value="1"/>
</dbReference>
<dbReference type="GO" id="GO:0003924">
    <property type="term" value="F:GTPase activity"/>
    <property type="evidence" value="ECO:0007669"/>
    <property type="project" value="InterPro"/>
</dbReference>
<sequence>MSRHRAVRNLDLAEELADDFDHDADFLDDISPEDHDALEHALLAVIDTLGEPEECGISERRMKEALWETYFDAPAAVDMLMEAKEQEEAQARKRADGFTDVGTNAKAPRLQHTSRAPLRLPADTPPAPQGLSPAPAERPATSPASSPRSASPATGAPKKLSKLQQKLQANREKMGAAPGAGTKGIARLLSSRSPKATTPRASSPVATEPAATAPSGAQLSTLFPRTGPLQPFSSFGRTLGGLACVQATGAHISLPKKTDAEMEQLQAAFSQLSPDDVNMLTAEKEKRAQAQAAEKASKAAAKPTAGRVQQLRQSLGKMSLQSSPGSSPGGTSRSSAPPTPKLSLSREQILDQLHAQDAQQTREMGLVVVGHVDAGKSTLMGRMLVELGQVSEREHQSNARQSAKMGKGSFAYAWALDSSEEERARGITIDVAQDSFRTDNSVFHLLDAPGHSDFVPNMISGAAQADAGVLVIDAATGAFESGFGPRGQTREHATLLRSLGVQQLIVVVNKLDAVAYSQARYEDICVQLRPFLQQGGFDLSKHVQFVPCAALEGENLRHRSSDGPLATWYTGATLSEALDRLQQPPRMYDAPLRLPVSNVFKGGSALSSGLGVSGRIVSGFVQVGEVVRAQPGDDWGTVKAIELDGDLRPWAAAGSSVTLYLTNLEANQVHVGSLLSPPSALVPLAKEIVVQVLVFQPTYPLVRGTAVEVYHHSADMPGQLTELISVLDKGTGEVIRQQPRVLQHHVTALVRVKLGHGARDASGFPIEDFKTNKEMARVLFRMNSETVAAGIVVDLV</sequence>
<keyword evidence="4" id="KW-0547">Nucleotide-binding</keyword>
<dbReference type="PROSITE" id="PS00301">
    <property type="entry name" value="G_TR_1"/>
    <property type="match status" value="1"/>
</dbReference>
<evidence type="ECO:0000256" key="4">
    <source>
        <dbReference type="ARBA" id="ARBA00022741"/>
    </source>
</evidence>
<reference evidence="14" key="1">
    <citation type="submission" date="2023-03" db="EMBL/GenBank/DDBJ databases">
        <title>Mating type loci evolution in Malassezia.</title>
        <authorList>
            <person name="Coelho M.A."/>
        </authorList>
    </citation>
    <scope>NUCLEOTIDE SEQUENCE</scope>
    <source>
        <strain evidence="14">CBS 10434</strain>
    </source>
</reference>
<dbReference type="SUPFAM" id="SSF50447">
    <property type="entry name" value="Translation proteins"/>
    <property type="match status" value="1"/>
</dbReference>
<dbReference type="InterPro" id="IPR009001">
    <property type="entry name" value="Transl_elong_EF1A/Init_IF2_C"/>
</dbReference>
<dbReference type="Gene3D" id="3.40.50.300">
    <property type="entry name" value="P-loop containing nucleotide triphosphate hydrolases"/>
    <property type="match status" value="1"/>
</dbReference>
<dbReference type="InterPro" id="IPR054696">
    <property type="entry name" value="GTP-eEF1A_C"/>
</dbReference>
<evidence type="ECO:0000256" key="7">
    <source>
        <dbReference type="ARBA" id="ARBA00022917"/>
    </source>
</evidence>
<dbReference type="GO" id="GO:0005525">
    <property type="term" value="F:GTP binding"/>
    <property type="evidence" value="ECO:0007669"/>
    <property type="project" value="UniProtKB-KW"/>
</dbReference>
<keyword evidence="3" id="KW-0963">Cytoplasm</keyword>